<protein>
    <submittedName>
        <fullName evidence="1">Uncharacterized protein</fullName>
    </submittedName>
</protein>
<dbReference type="AlphaFoldDB" id="A0A1E5NYB6"/>
<dbReference type="OrthoDB" id="3855669at2"/>
<dbReference type="Proteomes" id="UP000095759">
    <property type="component" value="Unassembled WGS sequence"/>
</dbReference>
<keyword evidence="2" id="KW-1185">Reference proteome</keyword>
<sequence length="75" mass="8667">MSPKRRLRQRQNIPGWVSEGTRIHDPLKRRTGIVQFIGEFEDPKTRVVIQNAVFARPEGGGVEWVVEDPSRLERS</sequence>
<proteinExistence type="predicted"/>
<reference evidence="1 2" key="1">
    <citation type="submission" date="2016-08" db="EMBL/GenBank/DDBJ databases">
        <title>Complete genome sequence of Streptomyces agglomeratus strain 6-3-2, a novel anti-MRSA actinomycete isolated from Wuli of Tebit, China.</title>
        <authorList>
            <person name="Chen X."/>
        </authorList>
    </citation>
    <scope>NUCLEOTIDE SEQUENCE [LARGE SCALE GENOMIC DNA]</scope>
    <source>
        <strain evidence="1 2">6-3-2</strain>
    </source>
</reference>
<name>A0A1E5NYB6_9ACTN</name>
<evidence type="ECO:0000313" key="1">
    <source>
        <dbReference type="EMBL" id="OEJ21259.1"/>
    </source>
</evidence>
<gene>
    <name evidence="1" type="ORF">AS594_37170</name>
</gene>
<accession>A0A1E5NYB6</accession>
<organism evidence="1 2">
    <name type="scientific">Streptomyces agglomeratus</name>
    <dbReference type="NCBI Taxonomy" id="285458"/>
    <lineage>
        <taxon>Bacteria</taxon>
        <taxon>Bacillati</taxon>
        <taxon>Actinomycetota</taxon>
        <taxon>Actinomycetes</taxon>
        <taxon>Kitasatosporales</taxon>
        <taxon>Streptomycetaceae</taxon>
        <taxon>Streptomyces</taxon>
    </lineage>
</organism>
<dbReference type="EMBL" id="MEHJ01000002">
    <property type="protein sequence ID" value="OEJ21259.1"/>
    <property type="molecule type" value="Genomic_DNA"/>
</dbReference>
<evidence type="ECO:0000313" key="2">
    <source>
        <dbReference type="Proteomes" id="UP000095759"/>
    </source>
</evidence>
<comment type="caution">
    <text evidence="1">The sequence shown here is derived from an EMBL/GenBank/DDBJ whole genome shotgun (WGS) entry which is preliminary data.</text>
</comment>
<dbReference type="RefSeq" id="WP_069931067.1">
    <property type="nucleotide sequence ID" value="NZ_MEHI01000005.1"/>
</dbReference>